<evidence type="ECO:0000313" key="3">
    <source>
        <dbReference type="Proteomes" id="UP000285376"/>
    </source>
</evidence>
<dbReference type="PANTHER" id="PTHR30037">
    <property type="entry name" value="DNA-3-METHYLADENINE GLYCOSYLASE 1"/>
    <property type="match status" value="1"/>
</dbReference>
<dbReference type="Pfam" id="PF03352">
    <property type="entry name" value="Adenine_glyco"/>
    <property type="match status" value="1"/>
</dbReference>
<feature type="binding site" evidence="1">
    <location>
        <position position="180"/>
    </location>
    <ligand>
        <name>Zn(2+)</name>
        <dbReference type="ChEBI" id="CHEBI:29105"/>
    </ligand>
</feature>
<dbReference type="InterPro" id="IPR005019">
    <property type="entry name" value="Adenine_glyco"/>
</dbReference>
<dbReference type="Gene3D" id="1.10.340.30">
    <property type="entry name" value="Hypothetical protein, domain 2"/>
    <property type="match status" value="1"/>
</dbReference>
<name>A0A417ZBE6_9MICO</name>
<dbReference type="AlphaFoldDB" id="A0A417ZBE6"/>
<dbReference type="RefSeq" id="WP_118912168.1">
    <property type="nucleotide sequence ID" value="NZ_CBCRVH010000001.1"/>
</dbReference>
<dbReference type="SUPFAM" id="SSF48150">
    <property type="entry name" value="DNA-glycosylase"/>
    <property type="match status" value="1"/>
</dbReference>
<accession>A0A417ZBE6</accession>
<dbReference type="GO" id="GO:0006284">
    <property type="term" value="P:base-excision repair"/>
    <property type="evidence" value="ECO:0007669"/>
    <property type="project" value="InterPro"/>
</dbReference>
<organism evidence="2 3">
    <name type="scientific">Dermacoccus abyssi</name>
    <dbReference type="NCBI Taxonomy" id="322596"/>
    <lineage>
        <taxon>Bacteria</taxon>
        <taxon>Bacillati</taxon>
        <taxon>Actinomycetota</taxon>
        <taxon>Actinomycetes</taxon>
        <taxon>Micrococcales</taxon>
        <taxon>Dermacoccaceae</taxon>
        <taxon>Dermacoccus</taxon>
    </lineage>
</organism>
<dbReference type="Proteomes" id="UP000285376">
    <property type="component" value="Unassembled WGS sequence"/>
</dbReference>
<evidence type="ECO:0000256" key="1">
    <source>
        <dbReference type="PIRSR" id="PIRSR605019-1"/>
    </source>
</evidence>
<keyword evidence="1" id="KW-0862">Zinc</keyword>
<feature type="binding site" evidence="1">
    <location>
        <position position="184"/>
    </location>
    <ligand>
        <name>Zn(2+)</name>
        <dbReference type="ChEBI" id="CHEBI:29105"/>
    </ligand>
</feature>
<reference evidence="2 3" key="1">
    <citation type="submission" date="2018-08" db="EMBL/GenBank/DDBJ databases">
        <title>Whole genome sequence analysis of Dermacoccus abyssi bacteria isolated from Deep Mariana trench Micromonospora spp reveals genes involved in the environmental adaptation and production of secondary metabolites.</title>
        <authorList>
            <person name="Abdel-Mageed W.M."/>
            <person name="Lehri B."/>
            <person name="Nouioui I."/>
            <person name="Goodfellow I."/>
            <person name="Jaspars M."/>
            <person name="Karlyshev A."/>
        </authorList>
    </citation>
    <scope>NUCLEOTIDE SEQUENCE [LARGE SCALE GENOMIC DNA]</scope>
    <source>
        <strain evidence="2 3">MT1.1</strain>
    </source>
</reference>
<dbReference type="EMBL" id="QWLM01000001">
    <property type="protein sequence ID" value="RHW47970.1"/>
    <property type="molecule type" value="Genomic_DNA"/>
</dbReference>
<proteinExistence type="predicted"/>
<comment type="caution">
    <text evidence="2">The sequence shown here is derived from an EMBL/GenBank/DDBJ whole genome shotgun (WGS) entry which is preliminary data.</text>
</comment>
<sequence length="193" mass="21302">MLTHEPDGIARCGWVTSAPDYLRYHDSEWGRRVRGERELFERLMLEAFQSGLSWLTILRKREAFRAAFRDFDPDTVAGFGDADVARLMGDAAIVRNQRKIDATLTNARAVVRLRDTVGLERLIEEHAPAEHSRPGAPDEVVGFSSESTALSKALKRHGFAHVGPTTCYSLFQACGFVNDHAVGCAAGDEIAGE</sequence>
<feature type="binding site" evidence="1">
    <location>
        <position position="25"/>
    </location>
    <ligand>
        <name>Zn(2+)</name>
        <dbReference type="ChEBI" id="CHEBI:29105"/>
    </ligand>
</feature>
<dbReference type="PANTHER" id="PTHR30037:SF4">
    <property type="entry name" value="DNA-3-METHYLADENINE GLYCOSYLASE I"/>
    <property type="match status" value="1"/>
</dbReference>
<dbReference type="InterPro" id="IPR052891">
    <property type="entry name" value="DNA-3mA_glycosylase"/>
</dbReference>
<evidence type="ECO:0000313" key="2">
    <source>
        <dbReference type="EMBL" id="RHW47970.1"/>
    </source>
</evidence>
<feature type="binding site" evidence="1">
    <location>
        <position position="12"/>
    </location>
    <ligand>
        <name>Zn(2+)</name>
        <dbReference type="ChEBI" id="CHEBI:29105"/>
    </ligand>
</feature>
<protein>
    <submittedName>
        <fullName evidence="2">DNA-3-methyladenine glycosylase I</fullName>
    </submittedName>
</protein>
<dbReference type="GO" id="GO:0046872">
    <property type="term" value="F:metal ion binding"/>
    <property type="evidence" value="ECO:0007669"/>
    <property type="project" value="UniProtKB-KW"/>
</dbReference>
<gene>
    <name evidence="2" type="ORF">D1832_00545</name>
</gene>
<dbReference type="GO" id="GO:0008725">
    <property type="term" value="F:DNA-3-methyladenine glycosylase activity"/>
    <property type="evidence" value="ECO:0007669"/>
    <property type="project" value="InterPro"/>
</dbReference>
<keyword evidence="1" id="KW-0479">Metal-binding</keyword>
<dbReference type="InterPro" id="IPR011257">
    <property type="entry name" value="DNA_glycosylase"/>
</dbReference>